<dbReference type="Pfam" id="PF13505">
    <property type="entry name" value="OMP_b-brl"/>
    <property type="match status" value="1"/>
</dbReference>
<dbReference type="OrthoDB" id="1365408at2"/>
<sequence>MKLKVLFFLFLLQLSYSQETENKNLVKFNHDIRVNLIIPSTFGDNFLAKASDSHLGIGTNFSFLRIHNFKLGAGYDFIPYSTTDISMAGNIKSSEFHTLYGDVSYEIKITDKLNFEPYFGYGGAKLKFESDGRSFGNQKGNNFRIGFNTDYKLAKRFSVYFGFCYLKSNLDINTSPEFVSFYDNTELFQFNFGIKIH</sequence>
<evidence type="ECO:0000313" key="5">
    <source>
        <dbReference type="Proteomes" id="UP000317289"/>
    </source>
</evidence>
<evidence type="ECO:0000256" key="1">
    <source>
        <dbReference type="ARBA" id="ARBA00022729"/>
    </source>
</evidence>
<dbReference type="InterPro" id="IPR027385">
    <property type="entry name" value="Beta-barrel_OMP"/>
</dbReference>
<evidence type="ECO:0000313" key="6">
    <source>
        <dbReference type="Proteomes" id="UP000468990"/>
    </source>
</evidence>
<dbReference type="EMBL" id="FXTA01000001">
    <property type="protein sequence ID" value="SMO40748.1"/>
    <property type="molecule type" value="Genomic_DNA"/>
</dbReference>
<evidence type="ECO:0000259" key="2">
    <source>
        <dbReference type="Pfam" id="PF13505"/>
    </source>
</evidence>
<evidence type="ECO:0000313" key="3">
    <source>
        <dbReference type="EMBL" id="MRX68401.1"/>
    </source>
</evidence>
<reference evidence="3 6" key="2">
    <citation type="submission" date="2019-11" db="EMBL/GenBank/DDBJ databases">
        <title>Flavobacterium resistens genome.</title>
        <authorList>
            <person name="Wilson V.M."/>
            <person name="Newman J.D."/>
        </authorList>
    </citation>
    <scope>NUCLEOTIDE SEQUENCE [LARGE SCALE GENOMIC DNA]</scope>
    <source>
        <strain evidence="3 6">DSM 19382</strain>
    </source>
</reference>
<dbReference type="SUPFAM" id="SSF56935">
    <property type="entry name" value="Porins"/>
    <property type="match status" value="1"/>
</dbReference>
<evidence type="ECO:0000313" key="4">
    <source>
        <dbReference type="EMBL" id="SMO40748.1"/>
    </source>
</evidence>
<dbReference type="Gene3D" id="2.40.160.20">
    <property type="match status" value="1"/>
</dbReference>
<dbReference type="EMBL" id="WKKG01000005">
    <property type="protein sequence ID" value="MRX68401.1"/>
    <property type="molecule type" value="Genomic_DNA"/>
</dbReference>
<dbReference type="AlphaFoldDB" id="A0A521B0Y4"/>
<keyword evidence="1" id="KW-0732">Signal</keyword>
<accession>A0A521B0Y4</accession>
<feature type="domain" description="Outer membrane protein beta-barrel" evidence="2">
    <location>
        <begin position="40"/>
        <end position="170"/>
    </location>
</feature>
<protein>
    <submittedName>
        <fullName evidence="3">Outer membrane beta-barrel protein</fullName>
    </submittedName>
    <submittedName>
        <fullName evidence="4">Outer membrane protein beta-barrel domain-containing protein</fullName>
    </submittedName>
</protein>
<dbReference type="Proteomes" id="UP000317289">
    <property type="component" value="Unassembled WGS sequence"/>
</dbReference>
<organism evidence="4 5">
    <name type="scientific">Flavobacterium resistens</name>
    <dbReference type="NCBI Taxonomy" id="443612"/>
    <lineage>
        <taxon>Bacteria</taxon>
        <taxon>Pseudomonadati</taxon>
        <taxon>Bacteroidota</taxon>
        <taxon>Flavobacteriia</taxon>
        <taxon>Flavobacteriales</taxon>
        <taxon>Flavobacteriaceae</taxon>
        <taxon>Flavobacterium</taxon>
    </lineage>
</organism>
<keyword evidence="6" id="KW-1185">Reference proteome</keyword>
<gene>
    <name evidence="3" type="ORF">GJU42_10565</name>
    <name evidence="4" type="ORF">SAMN06265349_101588</name>
</gene>
<name>A0A521B0Y4_9FLAO</name>
<dbReference type="Proteomes" id="UP000468990">
    <property type="component" value="Unassembled WGS sequence"/>
</dbReference>
<reference evidence="4 5" key="1">
    <citation type="submission" date="2017-05" db="EMBL/GenBank/DDBJ databases">
        <authorList>
            <person name="Varghese N."/>
            <person name="Submissions S."/>
        </authorList>
    </citation>
    <scope>NUCLEOTIDE SEQUENCE [LARGE SCALE GENOMIC DNA]</scope>
    <source>
        <strain evidence="4 5">DSM 19382</strain>
    </source>
</reference>
<dbReference type="RefSeq" id="WP_142449275.1">
    <property type="nucleotide sequence ID" value="NZ_FXTA01000001.1"/>
</dbReference>
<proteinExistence type="predicted"/>